<evidence type="ECO:0000313" key="1">
    <source>
        <dbReference type="EMBL" id="TWU42933.1"/>
    </source>
</evidence>
<evidence type="ECO:0000313" key="2">
    <source>
        <dbReference type="Proteomes" id="UP000315471"/>
    </source>
</evidence>
<name>A0A5C6DZS0_9BACT</name>
<protein>
    <submittedName>
        <fullName evidence="1">Uncharacterized protein</fullName>
    </submittedName>
</protein>
<dbReference type="AlphaFoldDB" id="A0A5C6DZS0"/>
<gene>
    <name evidence="1" type="ORF">Q31b_19660</name>
</gene>
<reference evidence="1 2" key="1">
    <citation type="submission" date="2019-02" db="EMBL/GenBank/DDBJ databases">
        <title>Deep-cultivation of Planctomycetes and their phenomic and genomic characterization uncovers novel biology.</title>
        <authorList>
            <person name="Wiegand S."/>
            <person name="Jogler M."/>
            <person name="Boedeker C."/>
            <person name="Pinto D."/>
            <person name="Vollmers J."/>
            <person name="Rivas-Marin E."/>
            <person name="Kohn T."/>
            <person name="Peeters S.H."/>
            <person name="Heuer A."/>
            <person name="Rast P."/>
            <person name="Oberbeckmann S."/>
            <person name="Bunk B."/>
            <person name="Jeske O."/>
            <person name="Meyerdierks A."/>
            <person name="Storesund J.E."/>
            <person name="Kallscheuer N."/>
            <person name="Luecker S."/>
            <person name="Lage O.M."/>
            <person name="Pohl T."/>
            <person name="Merkel B.J."/>
            <person name="Hornburger P."/>
            <person name="Mueller R.-W."/>
            <person name="Bruemmer F."/>
            <person name="Labrenz M."/>
            <person name="Spormann A.M."/>
            <person name="Op Den Camp H."/>
            <person name="Overmann J."/>
            <person name="Amann R."/>
            <person name="Jetten M.S.M."/>
            <person name="Mascher T."/>
            <person name="Medema M.H."/>
            <person name="Devos D.P."/>
            <person name="Kaster A.-K."/>
            <person name="Ovreas L."/>
            <person name="Rohde M."/>
            <person name="Galperin M.Y."/>
            <person name="Jogler C."/>
        </authorList>
    </citation>
    <scope>NUCLEOTIDE SEQUENCE [LARGE SCALE GENOMIC DNA]</scope>
    <source>
        <strain evidence="1 2">Q31b</strain>
    </source>
</reference>
<dbReference type="Proteomes" id="UP000315471">
    <property type="component" value="Unassembled WGS sequence"/>
</dbReference>
<accession>A0A5C6DZS0</accession>
<organism evidence="1 2">
    <name type="scientific">Novipirellula aureliae</name>
    <dbReference type="NCBI Taxonomy" id="2527966"/>
    <lineage>
        <taxon>Bacteria</taxon>
        <taxon>Pseudomonadati</taxon>
        <taxon>Planctomycetota</taxon>
        <taxon>Planctomycetia</taxon>
        <taxon>Pirellulales</taxon>
        <taxon>Pirellulaceae</taxon>
        <taxon>Novipirellula</taxon>
    </lineage>
</organism>
<sequence>MLNVREVERFFLASSGLARKNRGSQFIRVRDASAIVPLDEGVSTVDSFSLPLAIWPTLASEKLVEFRKAYAIVNRSVALFVEDAVDQRTFELLSSVLSGRERWIALIHCKVSRSGYKWTLCAGCKCLVAYPLRGIDTGSDFNRQYFLCKGCEAWIHGDDPPDWWREAKRLGHVGGFSMRKFKSAVVETYARPHVPSYDESYVASMGRETVDRNNRESKASVSISRAIEMVAQKIGPKYSDDVVECRICKVDLTSEQKLASYKRSQKLKHHDAESYEVFLESGLYAPPGYNGRVDWLCDRCFRIDSDKKAARTIGQKIADWLGI</sequence>
<proteinExistence type="predicted"/>
<comment type="caution">
    <text evidence="1">The sequence shown here is derived from an EMBL/GenBank/DDBJ whole genome shotgun (WGS) entry which is preliminary data.</text>
</comment>
<keyword evidence="2" id="KW-1185">Reference proteome</keyword>
<dbReference type="EMBL" id="SJPY01000003">
    <property type="protein sequence ID" value="TWU42933.1"/>
    <property type="molecule type" value="Genomic_DNA"/>
</dbReference>